<organism evidence="7 8">
    <name type="scientific">Corynebacterium rouxii</name>
    <dbReference type="NCBI Taxonomy" id="2719119"/>
    <lineage>
        <taxon>Bacteria</taxon>
        <taxon>Bacillati</taxon>
        <taxon>Actinomycetota</taxon>
        <taxon>Actinomycetes</taxon>
        <taxon>Mycobacteriales</taxon>
        <taxon>Corynebacteriaceae</taxon>
        <taxon>Corynebacterium</taxon>
    </lineage>
</organism>
<evidence type="ECO:0000256" key="1">
    <source>
        <dbReference type="ARBA" id="ARBA00004141"/>
    </source>
</evidence>
<feature type="transmembrane region" description="Helical" evidence="5">
    <location>
        <begin position="12"/>
        <end position="30"/>
    </location>
</feature>
<keyword evidence="4 5" id="KW-0472">Membrane</keyword>
<keyword evidence="2 5" id="KW-0812">Transmembrane</keyword>
<protein>
    <submittedName>
        <fullName evidence="7">MMPL family transporter</fullName>
    </submittedName>
</protein>
<keyword evidence="3 5" id="KW-1133">Transmembrane helix</keyword>
<dbReference type="Proteomes" id="UP001265983">
    <property type="component" value="Unassembled WGS sequence"/>
</dbReference>
<evidence type="ECO:0000256" key="5">
    <source>
        <dbReference type="SAM" id="Phobius"/>
    </source>
</evidence>
<dbReference type="InterPro" id="IPR004869">
    <property type="entry name" value="MMPL_dom"/>
</dbReference>
<comment type="subcellular location">
    <subcellularLocation>
        <location evidence="1">Membrane</location>
        <topology evidence="1">Multi-pass membrane protein</topology>
    </subcellularLocation>
</comment>
<name>A0ABU3PM71_9CORY</name>
<reference evidence="7 8" key="1">
    <citation type="submission" date="2023-03" db="EMBL/GenBank/DDBJ databases">
        <title>Whole genome sequence of the first Corynebacterium rouxii strains isolated in Brazil: a recent member of Corynebacterium diphtheriae complex.</title>
        <authorList>
            <person name="Vieira V."/>
            <person name="Ramos J.N."/>
            <person name="Araujo M.R.B."/>
            <person name="Baio P.V."/>
            <person name="Sant'Anna L.O."/>
            <person name="Veras J.F.C."/>
            <person name="Vieira E.M.D."/>
            <person name="Sousa M.A.B."/>
            <person name="Camargo C.H."/>
            <person name="Sacchi C.T."/>
            <person name="Campos K.R."/>
            <person name="Santos M.B.N."/>
            <person name="Bokermann S."/>
            <person name="Alvim L.B."/>
            <person name="Santos L.S."/>
            <person name="Mattos-Guaraldi A.L."/>
        </authorList>
    </citation>
    <scope>NUCLEOTIDE SEQUENCE [LARGE SCALE GENOMIC DNA]</scope>
    <source>
        <strain evidence="7 8">70862</strain>
    </source>
</reference>
<sequence length="63" mass="6756">MPQPIRELYQFGMAMMPGIVIVTFIIRPLMAPAIVTFLGDCALLPAKPGKESHEASSQPASVS</sequence>
<evidence type="ECO:0000256" key="2">
    <source>
        <dbReference type="ARBA" id="ARBA00022692"/>
    </source>
</evidence>
<dbReference type="RefSeq" id="WP_232053102.1">
    <property type="nucleotide sequence ID" value="NZ_CP168248.1"/>
</dbReference>
<dbReference type="EMBL" id="JARUHM010000009">
    <property type="protein sequence ID" value="MDT9410907.1"/>
    <property type="molecule type" value="Genomic_DNA"/>
</dbReference>
<evidence type="ECO:0000313" key="8">
    <source>
        <dbReference type="Proteomes" id="UP001265983"/>
    </source>
</evidence>
<evidence type="ECO:0000313" key="7">
    <source>
        <dbReference type="EMBL" id="MDT9410907.1"/>
    </source>
</evidence>
<comment type="caution">
    <text evidence="7">The sequence shown here is derived from an EMBL/GenBank/DDBJ whole genome shotgun (WGS) entry which is preliminary data.</text>
</comment>
<evidence type="ECO:0000256" key="4">
    <source>
        <dbReference type="ARBA" id="ARBA00023136"/>
    </source>
</evidence>
<feature type="domain" description="Membrane transport protein MMPL" evidence="6">
    <location>
        <begin position="8"/>
        <end position="50"/>
    </location>
</feature>
<gene>
    <name evidence="7" type="ORF">P8T80_05850</name>
</gene>
<accession>A0ABU3PM71</accession>
<dbReference type="Pfam" id="PF03176">
    <property type="entry name" value="MMPL"/>
    <property type="match status" value="1"/>
</dbReference>
<proteinExistence type="predicted"/>
<evidence type="ECO:0000256" key="3">
    <source>
        <dbReference type="ARBA" id="ARBA00022989"/>
    </source>
</evidence>
<keyword evidence="8" id="KW-1185">Reference proteome</keyword>
<evidence type="ECO:0000259" key="6">
    <source>
        <dbReference type="Pfam" id="PF03176"/>
    </source>
</evidence>